<comment type="caution">
    <text evidence="2">The sequence shown here is derived from an EMBL/GenBank/DDBJ whole genome shotgun (WGS) entry which is preliminary data.</text>
</comment>
<keyword evidence="4" id="KW-1185">Reference proteome</keyword>
<accession>A0A3A9VY91</accession>
<dbReference type="Proteomes" id="UP000275024">
    <property type="component" value="Unassembled WGS sequence"/>
</dbReference>
<evidence type="ECO:0000313" key="5">
    <source>
        <dbReference type="Proteomes" id="UP000275024"/>
    </source>
</evidence>
<organism evidence="2 5">
    <name type="scientific">Streptomyces radicis</name>
    <dbReference type="NCBI Taxonomy" id="1750517"/>
    <lineage>
        <taxon>Bacteria</taxon>
        <taxon>Bacillati</taxon>
        <taxon>Actinomycetota</taxon>
        <taxon>Actinomycetes</taxon>
        <taxon>Kitasatosporales</taxon>
        <taxon>Streptomycetaceae</taxon>
        <taxon>Streptomyces</taxon>
    </lineage>
</organism>
<reference evidence="4 5" key="1">
    <citation type="submission" date="2018-09" db="EMBL/GenBank/DDBJ databases">
        <title>Streptomyces sp. nov. DS1-2, an endophytic actinomycete isolated from roots of Dendrobium scabrilingue.</title>
        <authorList>
            <person name="Kuncharoen N."/>
            <person name="Kudo T."/>
            <person name="Ohkuma M."/>
            <person name="Yuki M."/>
            <person name="Tanasupawat S."/>
        </authorList>
    </citation>
    <scope>NUCLEOTIDE SEQUENCE [LARGE SCALE GENOMIC DNA]</scope>
    <source>
        <strain evidence="2 5">AZ1-7</strain>
        <strain evidence="3 4">DS1-2</strain>
    </source>
</reference>
<dbReference type="Proteomes" id="UP000268652">
    <property type="component" value="Unassembled WGS sequence"/>
</dbReference>
<dbReference type="EMBL" id="RBDY01000024">
    <property type="protein sequence ID" value="RKN17361.1"/>
    <property type="molecule type" value="Genomic_DNA"/>
</dbReference>
<evidence type="ECO:0000313" key="4">
    <source>
        <dbReference type="Proteomes" id="UP000268652"/>
    </source>
</evidence>
<feature type="region of interest" description="Disordered" evidence="1">
    <location>
        <begin position="1"/>
        <end position="30"/>
    </location>
</feature>
<evidence type="ECO:0000313" key="2">
    <source>
        <dbReference type="EMBL" id="RKN05492.1"/>
    </source>
</evidence>
<evidence type="ECO:0000256" key="1">
    <source>
        <dbReference type="SAM" id="MobiDB-lite"/>
    </source>
</evidence>
<protein>
    <submittedName>
        <fullName evidence="2">Uncharacterized protein</fullName>
    </submittedName>
</protein>
<gene>
    <name evidence="3" type="ORF">D7318_24120</name>
    <name evidence="2" type="ORF">D7319_24755</name>
</gene>
<proteinExistence type="predicted"/>
<name>A0A3A9VY91_9ACTN</name>
<dbReference type="EMBL" id="RBDX01000026">
    <property type="protein sequence ID" value="RKN05492.1"/>
    <property type="molecule type" value="Genomic_DNA"/>
</dbReference>
<feature type="compositionally biased region" description="Polar residues" evidence="1">
    <location>
        <begin position="1"/>
        <end position="19"/>
    </location>
</feature>
<dbReference type="AlphaFoldDB" id="A0A3A9VY91"/>
<sequence length="60" mass="6179">MIPLSTNDDTITFVGSSASAAPREGPEEADQRTLAAARWLMPSLPSALVAEVLGLSHGDG</sequence>
<evidence type="ECO:0000313" key="3">
    <source>
        <dbReference type="EMBL" id="RKN17361.1"/>
    </source>
</evidence>